<keyword evidence="3" id="KW-0949">S-adenosyl-L-methionine</keyword>
<keyword evidence="1" id="KW-0489">Methyltransferase</keyword>
<dbReference type="Gene3D" id="3.90.1410.10">
    <property type="entry name" value="set domain protein methyltransferase, domain 1"/>
    <property type="match status" value="1"/>
</dbReference>
<keyword evidence="2" id="KW-0808">Transferase</keyword>
<proteinExistence type="predicted"/>
<evidence type="ECO:0000256" key="2">
    <source>
        <dbReference type="ARBA" id="ARBA00022679"/>
    </source>
</evidence>
<dbReference type="Proteomes" id="UP000005627">
    <property type="component" value="Chromosome 6"/>
</dbReference>
<gene>
    <name evidence="4" type="primary">TDEL0F05300</name>
    <name evidence="4" type="ORF">TDEL_0F05300</name>
</gene>
<dbReference type="STRING" id="1076872.G8ZXJ7"/>
<dbReference type="InterPro" id="IPR050600">
    <property type="entry name" value="SETD3_SETD6_MTase"/>
</dbReference>
<evidence type="ECO:0000313" key="4">
    <source>
        <dbReference type="EMBL" id="CCE93341.1"/>
    </source>
</evidence>
<dbReference type="InterPro" id="IPR046341">
    <property type="entry name" value="SET_dom_sf"/>
</dbReference>
<name>G8ZXJ7_TORDE</name>
<protein>
    <recommendedName>
        <fullName evidence="6">SET domain-containing protein</fullName>
    </recommendedName>
</protein>
<dbReference type="KEGG" id="tdl:TDEL_0F05300"/>
<dbReference type="EMBL" id="HE616747">
    <property type="protein sequence ID" value="CCE93341.1"/>
    <property type="molecule type" value="Genomic_DNA"/>
</dbReference>
<dbReference type="AlphaFoldDB" id="G8ZXJ7"/>
<dbReference type="HOGENOM" id="CLU_041939_0_0_1"/>
<dbReference type="GO" id="GO:0032259">
    <property type="term" value="P:methylation"/>
    <property type="evidence" value="ECO:0007669"/>
    <property type="project" value="UniProtKB-KW"/>
</dbReference>
<dbReference type="OrthoDB" id="341421at2759"/>
<dbReference type="SUPFAM" id="SSF82199">
    <property type="entry name" value="SET domain"/>
    <property type="match status" value="1"/>
</dbReference>
<dbReference type="PANTHER" id="PTHR13271">
    <property type="entry name" value="UNCHARACTERIZED PUTATIVE METHYLTRANSFERASE"/>
    <property type="match status" value="1"/>
</dbReference>
<dbReference type="GO" id="GO:0016279">
    <property type="term" value="F:protein-lysine N-methyltransferase activity"/>
    <property type="evidence" value="ECO:0007669"/>
    <property type="project" value="EnsemblFungi"/>
</dbReference>
<organism evidence="4 5">
    <name type="scientific">Torulaspora delbrueckii</name>
    <name type="common">Yeast</name>
    <name type="synonym">Candida colliculosa</name>
    <dbReference type="NCBI Taxonomy" id="4950"/>
    <lineage>
        <taxon>Eukaryota</taxon>
        <taxon>Fungi</taxon>
        <taxon>Dikarya</taxon>
        <taxon>Ascomycota</taxon>
        <taxon>Saccharomycotina</taxon>
        <taxon>Saccharomycetes</taxon>
        <taxon>Saccharomycetales</taxon>
        <taxon>Saccharomycetaceae</taxon>
        <taxon>Torulaspora</taxon>
    </lineage>
</organism>
<dbReference type="RefSeq" id="XP_003682552.1">
    <property type="nucleotide sequence ID" value="XM_003682504.1"/>
</dbReference>
<dbReference type="InParanoid" id="G8ZXJ7"/>
<accession>G8ZXJ7</accession>
<keyword evidence="5" id="KW-1185">Reference proteome</keyword>
<dbReference type="eggNOG" id="KOG1337">
    <property type="taxonomic scope" value="Eukaryota"/>
</dbReference>
<dbReference type="PIRSF" id="PIRSF027158">
    <property type="entry name" value="Lys_MTase_YDR198C_prd"/>
    <property type="match status" value="1"/>
</dbReference>
<evidence type="ECO:0000256" key="3">
    <source>
        <dbReference type="ARBA" id="ARBA00022691"/>
    </source>
</evidence>
<evidence type="ECO:0000313" key="5">
    <source>
        <dbReference type="Proteomes" id="UP000005627"/>
    </source>
</evidence>
<dbReference type="InterPro" id="IPR016852">
    <property type="entry name" value="SET_MeTrfase"/>
</dbReference>
<reference evidence="4 5" key="1">
    <citation type="journal article" date="2011" name="Proc. Natl. Acad. Sci. U.S.A.">
        <title>Evolutionary erosion of yeast sex chromosomes by mating-type switching accidents.</title>
        <authorList>
            <person name="Gordon J.L."/>
            <person name="Armisen D."/>
            <person name="Proux-Wera E."/>
            <person name="Oheigeartaigh S.S."/>
            <person name="Byrne K.P."/>
            <person name="Wolfe K.H."/>
        </authorList>
    </citation>
    <scope>NUCLEOTIDE SEQUENCE [LARGE SCALE GENOMIC DNA]</scope>
    <source>
        <strain evidence="5">ATCC 10662 / CBS 1146 / NBRC 0425 / NCYC 2629 / NRRL Y-866</strain>
    </source>
</reference>
<sequence length="462" mass="54466">MEQRIERLLKWLKKSDEFYLSPNVGVIESEGSGRGVVLKNGNLRKHDVIVSVPSHYQLNYYTILWNISLFNSELKIDGVTVNENEKEKYSKMLQDDDPRFQIYSSLDQTFLLSLTSFQIFEIYIMVEWILLPLWSEGRSESFWQRFFDVWPSEEELSSIPAIWSCSPSSKDKNLLPFLPSASCVLLEKKIKLIDHDWALIHPWLASCVEKFCQQGQKTLPQDELYQKFLQVYFIINSRCLYSKVLLRKGDEESQFTMVPFVDFLNHTEEINEHCYPKVGRTPKAQTNMGPFSLKCGERGYNRIGDEILLNYGPHSNDFLLNEYGFVLERNQWNYIDISEDIQAMLEGNSAMISFLKHHDYWGDYTINHSEISYRVIVVFSLFVTKDYKRMDKFLSGFISEDYFWPKIEDTLRQFLTSLCDKIRDRVEKLEDMRAESYDFSAQNVVALYMGYMDIIEHHLDRL</sequence>
<dbReference type="PANTHER" id="PTHR13271:SF47">
    <property type="entry name" value="ACTIN-HISTIDINE N-METHYLTRANSFERASE"/>
    <property type="match status" value="1"/>
</dbReference>
<evidence type="ECO:0000256" key="1">
    <source>
        <dbReference type="ARBA" id="ARBA00022603"/>
    </source>
</evidence>
<evidence type="ECO:0008006" key="6">
    <source>
        <dbReference type="Google" id="ProtNLM"/>
    </source>
</evidence>
<dbReference type="GeneID" id="11504212"/>
<dbReference type="FunCoup" id="G8ZXJ7">
    <property type="interactions" value="79"/>
</dbReference>